<evidence type="ECO:0000313" key="7">
    <source>
        <dbReference type="Proteomes" id="UP001500957"/>
    </source>
</evidence>
<dbReference type="InterPro" id="IPR011251">
    <property type="entry name" value="Luciferase-like_dom"/>
</dbReference>
<dbReference type="EMBL" id="BAAAHE010000005">
    <property type="protein sequence ID" value="GAA0606090.1"/>
    <property type="molecule type" value="Genomic_DNA"/>
</dbReference>
<evidence type="ECO:0000259" key="5">
    <source>
        <dbReference type="Pfam" id="PF00296"/>
    </source>
</evidence>
<dbReference type="Gene3D" id="3.20.20.30">
    <property type="entry name" value="Luciferase-like domain"/>
    <property type="match status" value="1"/>
</dbReference>
<dbReference type="InterPro" id="IPR036661">
    <property type="entry name" value="Luciferase-like_sf"/>
</dbReference>
<name>A0ABN1G8G4_9ACTN</name>
<protein>
    <submittedName>
        <fullName evidence="6">LLM class flavin-dependent oxidoreductase</fullName>
    </submittedName>
</protein>
<dbReference type="RefSeq" id="WP_344601244.1">
    <property type="nucleotide sequence ID" value="NZ_BAAAHE010000005.1"/>
</dbReference>
<dbReference type="InterPro" id="IPR050172">
    <property type="entry name" value="SsuD_RutA_monooxygenase"/>
</dbReference>
<comment type="caution">
    <text evidence="6">The sequence shown here is derived from an EMBL/GenBank/DDBJ whole genome shotgun (WGS) entry which is preliminary data.</text>
</comment>
<dbReference type="PANTHER" id="PTHR42847:SF4">
    <property type="entry name" value="ALKANESULFONATE MONOOXYGENASE-RELATED"/>
    <property type="match status" value="1"/>
</dbReference>
<keyword evidence="1" id="KW-0285">Flavoprotein</keyword>
<evidence type="ECO:0000256" key="2">
    <source>
        <dbReference type="ARBA" id="ARBA00022643"/>
    </source>
</evidence>
<keyword evidence="7" id="KW-1185">Reference proteome</keyword>
<dbReference type="Proteomes" id="UP001500957">
    <property type="component" value="Unassembled WGS sequence"/>
</dbReference>
<evidence type="ECO:0000256" key="1">
    <source>
        <dbReference type="ARBA" id="ARBA00022630"/>
    </source>
</evidence>
<keyword evidence="4" id="KW-0503">Monooxygenase</keyword>
<dbReference type="InterPro" id="IPR019921">
    <property type="entry name" value="Lucif-like_OxRdtase_Rv2161c"/>
</dbReference>
<dbReference type="NCBIfam" id="TIGR03619">
    <property type="entry name" value="F420_Rv2161c"/>
    <property type="match status" value="1"/>
</dbReference>
<accession>A0ABN1G8G4</accession>
<evidence type="ECO:0000313" key="6">
    <source>
        <dbReference type="EMBL" id="GAA0606090.1"/>
    </source>
</evidence>
<feature type="domain" description="Luciferase-like" evidence="5">
    <location>
        <begin position="18"/>
        <end position="226"/>
    </location>
</feature>
<dbReference type="Pfam" id="PF00296">
    <property type="entry name" value="Bac_luciferase"/>
    <property type="match status" value="1"/>
</dbReference>
<sequence length="301" mass="32524">MTRSEPATFGVAMPFYDHQADYESLLTFARRAHELGFDGLWVSDHLVVGPPPENSRTWYDVPTLLAGLAAHVPGMTLGTDVLIVPYRHPFLAAKMLATLDVISGGRLIVGVGAGHSQHEFDVLDAPFAGRGEVIDEYLQLWKAVWTDGPAVFTGKHVRLDEPELGPRPISKPHPPIWVGGNGPAAIRRAATHGDGWHPLALPPEVYAAGAAQLAELADRAGRPTPTLSYSGYFGEITPKPVDTDRRVPLTGGVQQVLDDIGAYRDLGVTNVVFRLAAPHLTSDQILDQLELVATDVLPHAR</sequence>
<organism evidence="6 7">
    <name type="scientific">Sporichthya brevicatena</name>
    <dbReference type="NCBI Taxonomy" id="171442"/>
    <lineage>
        <taxon>Bacteria</taxon>
        <taxon>Bacillati</taxon>
        <taxon>Actinomycetota</taxon>
        <taxon>Actinomycetes</taxon>
        <taxon>Sporichthyales</taxon>
        <taxon>Sporichthyaceae</taxon>
        <taxon>Sporichthya</taxon>
    </lineage>
</organism>
<evidence type="ECO:0000256" key="4">
    <source>
        <dbReference type="ARBA" id="ARBA00023033"/>
    </source>
</evidence>
<proteinExistence type="predicted"/>
<evidence type="ECO:0000256" key="3">
    <source>
        <dbReference type="ARBA" id="ARBA00023002"/>
    </source>
</evidence>
<gene>
    <name evidence="6" type="ORF">GCM10009547_05040</name>
</gene>
<keyword evidence="3" id="KW-0560">Oxidoreductase</keyword>
<reference evidence="6 7" key="1">
    <citation type="journal article" date="2019" name="Int. J. Syst. Evol. Microbiol.">
        <title>The Global Catalogue of Microorganisms (GCM) 10K type strain sequencing project: providing services to taxonomists for standard genome sequencing and annotation.</title>
        <authorList>
            <consortium name="The Broad Institute Genomics Platform"/>
            <consortium name="The Broad Institute Genome Sequencing Center for Infectious Disease"/>
            <person name="Wu L."/>
            <person name="Ma J."/>
        </authorList>
    </citation>
    <scope>NUCLEOTIDE SEQUENCE [LARGE SCALE GENOMIC DNA]</scope>
    <source>
        <strain evidence="6 7">JCM 10671</strain>
    </source>
</reference>
<keyword evidence="2" id="KW-0288">FMN</keyword>
<dbReference type="SUPFAM" id="SSF51679">
    <property type="entry name" value="Bacterial luciferase-like"/>
    <property type="match status" value="1"/>
</dbReference>
<dbReference type="PANTHER" id="PTHR42847">
    <property type="entry name" value="ALKANESULFONATE MONOOXYGENASE"/>
    <property type="match status" value="1"/>
</dbReference>